<name>A0A9D1GC97_9FIRM</name>
<evidence type="ECO:0000313" key="2">
    <source>
        <dbReference type="Proteomes" id="UP000886833"/>
    </source>
</evidence>
<dbReference type="EMBL" id="DVKQ01000092">
    <property type="protein sequence ID" value="HIT38213.1"/>
    <property type="molecule type" value="Genomic_DNA"/>
</dbReference>
<organism evidence="1 2">
    <name type="scientific">Candidatus Onthousia faecipullorum</name>
    <dbReference type="NCBI Taxonomy" id="2840887"/>
    <lineage>
        <taxon>Bacteria</taxon>
        <taxon>Bacillati</taxon>
        <taxon>Bacillota</taxon>
        <taxon>Bacilli</taxon>
        <taxon>Candidatus Onthousia</taxon>
    </lineage>
</organism>
<dbReference type="AlphaFoldDB" id="A0A9D1GC97"/>
<comment type="caution">
    <text evidence="1">The sequence shown here is derived from an EMBL/GenBank/DDBJ whole genome shotgun (WGS) entry which is preliminary data.</text>
</comment>
<sequence length="109" mass="12556">MINSGDYRSQIKIYELVPSKNENGFPSDPEKKLVLSTYAKVKTTSGFTLIQNASDFEKAYTNFTIRYPNTSITRDMIIEYNNKTYTIEYLNNVDEANIELEIQAKLVVK</sequence>
<dbReference type="Proteomes" id="UP000886833">
    <property type="component" value="Unassembled WGS sequence"/>
</dbReference>
<evidence type="ECO:0000313" key="1">
    <source>
        <dbReference type="EMBL" id="HIT38213.1"/>
    </source>
</evidence>
<dbReference type="Pfam" id="PF05521">
    <property type="entry name" value="Phage_HCP"/>
    <property type="match status" value="1"/>
</dbReference>
<reference evidence="1" key="2">
    <citation type="journal article" date="2021" name="PeerJ">
        <title>Extensive microbial diversity within the chicken gut microbiome revealed by metagenomics and culture.</title>
        <authorList>
            <person name="Gilroy R."/>
            <person name="Ravi A."/>
            <person name="Getino M."/>
            <person name="Pursley I."/>
            <person name="Horton D.L."/>
            <person name="Alikhan N.F."/>
            <person name="Baker D."/>
            <person name="Gharbi K."/>
            <person name="Hall N."/>
            <person name="Watson M."/>
            <person name="Adriaenssens E.M."/>
            <person name="Foster-Nyarko E."/>
            <person name="Jarju S."/>
            <person name="Secka A."/>
            <person name="Antonio M."/>
            <person name="Oren A."/>
            <person name="Chaudhuri R.R."/>
            <person name="La Ragione R."/>
            <person name="Hildebrand F."/>
            <person name="Pallen M.J."/>
        </authorList>
    </citation>
    <scope>NUCLEOTIDE SEQUENCE</scope>
    <source>
        <strain evidence="1">CHK195-26880</strain>
    </source>
</reference>
<dbReference type="Gene3D" id="2.40.10.270">
    <property type="entry name" value="Bacteriophage SPP1 head-tail adaptor protein"/>
    <property type="match status" value="1"/>
</dbReference>
<accession>A0A9D1GC97</accession>
<dbReference type="InterPro" id="IPR038666">
    <property type="entry name" value="SSP1_head-tail_sf"/>
</dbReference>
<proteinExistence type="predicted"/>
<protein>
    <submittedName>
        <fullName evidence="1">Head-tail adaptor protein</fullName>
    </submittedName>
</protein>
<gene>
    <name evidence="1" type="ORF">IAB59_07050</name>
</gene>
<reference evidence="1" key="1">
    <citation type="submission" date="2020-10" db="EMBL/GenBank/DDBJ databases">
        <authorList>
            <person name="Gilroy R."/>
        </authorList>
    </citation>
    <scope>NUCLEOTIDE SEQUENCE</scope>
    <source>
        <strain evidence="1">CHK195-26880</strain>
    </source>
</reference>
<dbReference type="InterPro" id="IPR008767">
    <property type="entry name" value="Phage_SPP1_head-tail_adaptor"/>
</dbReference>